<dbReference type="Pfam" id="PF07690">
    <property type="entry name" value="MFS_1"/>
    <property type="match status" value="1"/>
</dbReference>
<dbReference type="PANTHER" id="PTHR43124">
    <property type="entry name" value="PURINE EFFLUX PUMP PBUE"/>
    <property type="match status" value="1"/>
</dbReference>
<feature type="transmembrane region" description="Helical" evidence="7">
    <location>
        <begin position="358"/>
        <end position="377"/>
    </location>
</feature>
<keyword evidence="2" id="KW-0813">Transport</keyword>
<dbReference type="InterPro" id="IPR036259">
    <property type="entry name" value="MFS_trans_sf"/>
</dbReference>
<comment type="subcellular location">
    <subcellularLocation>
        <location evidence="1">Cell membrane</location>
        <topology evidence="1">Multi-pass membrane protein</topology>
    </subcellularLocation>
</comment>
<dbReference type="PRINTS" id="PR01035">
    <property type="entry name" value="TCRTETA"/>
</dbReference>
<organism evidence="9 10">
    <name type="scientific">Paenibacillus stellifer</name>
    <dbReference type="NCBI Taxonomy" id="169760"/>
    <lineage>
        <taxon>Bacteria</taxon>
        <taxon>Bacillati</taxon>
        <taxon>Bacillota</taxon>
        <taxon>Bacilli</taxon>
        <taxon>Bacillales</taxon>
        <taxon>Paenibacillaceae</taxon>
        <taxon>Paenibacillus</taxon>
    </lineage>
</organism>
<gene>
    <name evidence="9" type="ORF">PSTEL_15115</name>
</gene>
<dbReference type="Proteomes" id="UP000029507">
    <property type="component" value="Chromosome"/>
</dbReference>
<dbReference type="InterPro" id="IPR001958">
    <property type="entry name" value="Tet-R_TetA/multi-R_MdtG-like"/>
</dbReference>
<dbReference type="EMBL" id="CP009286">
    <property type="protein sequence ID" value="AIQ64214.1"/>
    <property type="molecule type" value="Genomic_DNA"/>
</dbReference>
<evidence type="ECO:0000256" key="3">
    <source>
        <dbReference type="ARBA" id="ARBA00022475"/>
    </source>
</evidence>
<proteinExistence type="predicted"/>
<dbReference type="PANTHER" id="PTHR43124:SF3">
    <property type="entry name" value="CHLORAMPHENICOL EFFLUX PUMP RV0191"/>
    <property type="match status" value="1"/>
</dbReference>
<feature type="transmembrane region" description="Helical" evidence="7">
    <location>
        <begin position="239"/>
        <end position="260"/>
    </location>
</feature>
<keyword evidence="4 7" id="KW-0812">Transmembrane</keyword>
<dbReference type="CDD" id="cd17324">
    <property type="entry name" value="MFS_NepI_like"/>
    <property type="match status" value="1"/>
</dbReference>
<dbReference type="InterPro" id="IPR011701">
    <property type="entry name" value="MFS"/>
</dbReference>
<accession>A0A089N613</accession>
<feature type="transmembrane region" description="Helical" evidence="7">
    <location>
        <begin position="272"/>
        <end position="295"/>
    </location>
</feature>
<evidence type="ECO:0000256" key="7">
    <source>
        <dbReference type="SAM" id="Phobius"/>
    </source>
</evidence>
<evidence type="ECO:0000256" key="2">
    <source>
        <dbReference type="ARBA" id="ARBA00022448"/>
    </source>
</evidence>
<feature type="transmembrane region" description="Helical" evidence="7">
    <location>
        <begin position="100"/>
        <end position="121"/>
    </location>
</feature>
<keyword evidence="6 7" id="KW-0472">Membrane</keyword>
<evidence type="ECO:0000313" key="9">
    <source>
        <dbReference type="EMBL" id="AIQ64214.1"/>
    </source>
</evidence>
<dbReference type="HOGENOM" id="CLU_001265_61_5_9"/>
<feature type="transmembrane region" description="Helical" evidence="7">
    <location>
        <begin position="205"/>
        <end position="227"/>
    </location>
</feature>
<dbReference type="GO" id="GO:0005886">
    <property type="term" value="C:plasma membrane"/>
    <property type="evidence" value="ECO:0007669"/>
    <property type="project" value="UniProtKB-SubCell"/>
</dbReference>
<dbReference type="InterPro" id="IPR050189">
    <property type="entry name" value="MFS_Efflux_Transporters"/>
</dbReference>
<feature type="transmembrane region" description="Helical" evidence="7">
    <location>
        <begin position="71"/>
        <end position="94"/>
    </location>
</feature>
<dbReference type="Gene3D" id="1.20.1250.20">
    <property type="entry name" value="MFS general substrate transporter like domains"/>
    <property type="match status" value="1"/>
</dbReference>
<feature type="transmembrane region" description="Helical" evidence="7">
    <location>
        <begin position="133"/>
        <end position="153"/>
    </location>
</feature>
<dbReference type="KEGG" id="pste:PSTEL_15115"/>
<keyword evidence="3" id="KW-1003">Cell membrane</keyword>
<evidence type="ECO:0000256" key="6">
    <source>
        <dbReference type="ARBA" id="ARBA00023136"/>
    </source>
</evidence>
<dbReference type="RefSeq" id="WP_038696323.1">
    <property type="nucleotide sequence ID" value="NZ_CP009286.1"/>
</dbReference>
<feature type="transmembrane region" description="Helical" evidence="7">
    <location>
        <begin position="39"/>
        <end position="59"/>
    </location>
</feature>
<dbReference type="PROSITE" id="PS50850">
    <property type="entry name" value="MFS"/>
    <property type="match status" value="1"/>
</dbReference>
<reference evidence="9 10" key="1">
    <citation type="submission" date="2014-08" db="EMBL/GenBank/DDBJ databases">
        <title>Comparative genomics of the Paenibacillus odorifer group.</title>
        <authorList>
            <person name="den Bakker H.C."/>
            <person name="Tsai Y.-C."/>
            <person name="Martin N."/>
            <person name="Korlach J."/>
            <person name="Wiedmann M."/>
        </authorList>
    </citation>
    <scope>NUCLEOTIDE SEQUENCE [LARGE SCALE GENOMIC DNA]</scope>
    <source>
        <strain evidence="9 10">DSM 14472</strain>
    </source>
</reference>
<feature type="domain" description="Major facilitator superfamily (MFS) profile" evidence="8">
    <location>
        <begin position="5"/>
        <end position="380"/>
    </location>
</feature>
<dbReference type="AlphaFoldDB" id="A0A089N613"/>
<evidence type="ECO:0000256" key="1">
    <source>
        <dbReference type="ARBA" id="ARBA00004651"/>
    </source>
</evidence>
<evidence type="ECO:0000259" key="8">
    <source>
        <dbReference type="PROSITE" id="PS50850"/>
    </source>
</evidence>
<keyword evidence="10" id="KW-1185">Reference proteome</keyword>
<dbReference type="SUPFAM" id="SSF103473">
    <property type="entry name" value="MFS general substrate transporter"/>
    <property type="match status" value="1"/>
</dbReference>
<name>A0A089N613_9BACL</name>
<keyword evidence="5 7" id="KW-1133">Transmembrane helix</keyword>
<dbReference type="STRING" id="169760.PSTEL_15115"/>
<feature type="transmembrane region" description="Helical" evidence="7">
    <location>
        <begin position="301"/>
        <end position="323"/>
    </location>
</feature>
<evidence type="ECO:0000313" key="10">
    <source>
        <dbReference type="Proteomes" id="UP000029507"/>
    </source>
</evidence>
<dbReference type="InterPro" id="IPR020846">
    <property type="entry name" value="MFS_dom"/>
</dbReference>
<feature type="transmembrane region" description="Helical" evidence="7">
    <location>
        <begin position="335"/>
        <end position="352"/>
    </location>
</feature>
<evidence type="ECO:0000256" key="4">
    <source>
        <dbReference type="ARBA" id="ARBA00022692"/>
    </source>
</evidence>
<feature type="transmembrane region" description="Helical" evidence="7">
    <location>
        <begin position="159"/>
        <end position="178"/>
    </location>
</feature>
<evidence type="ECO:0000256" key="5">
    <source>
        <dbReference type="ARBA" id="ARBA00022989"/>
    </source>
</evidence>
<dbReference type="GO" id="GO:0022857">
    <property type="term" value="F:transmembrane transporter activity"/>
    <property type="evidence" value="ECO:0007669"/>
    <property type="project" value="InterPro"/>
</dbReference>
<feature type="transmembrane region" description="Helical" evidence="7">
    <location>
        <begin position="7"/>
        <end position="27"/>
    </location>
</feature>
<sequence>MQKTSLTLFFLIMFIVGTDTFLISPLLPVLREDFGVSTALSGWMVSAYALGYALFALIAGPLSDRLNRKPVMIAGMLAFTLSTALCATASGFWSMLLFRFLAGVSAAFVTPQVWASIPILLPKERILQGMGIATAGLSCAQLLGLPLGGFFAVHSWKTPFLVIAGFSLLLSLLLFPLLPSIPSRLEKGTASNLLKPYGSLLSSKTAILAFSAYFVFQIGNFAVFSFLGSWLSKSFGLGVSHIGQVMLFLGLGNLLGSLFGSRLSGRFGRYTVLAGGMLMNALLFPLLAVTGNLGVIQAELVLIYAIGGMLFPLMVSILQSLTVNARGTVSALTNTLMYLGTTIGAAAAGAMYQSTGMFLSVAIVTACCLILSLWLFYRSSAAAPARIQSEKAG</sequence>
<protein>
    <recommendedName>
        <fullName evidence="8">Major facilitator superfamily (MFS) profile domain-containing protein</fullName>
    </recommendedName>
</protein>